<dbReference type="EC" id="2.7.1.156" evidence="8"/>
<keyword evidence="19" id="KW-1185">Reference proteome</keyword>
<dbReference type="GO" id="GO:0008820">
    <property type="term" value="F:cobinamide phosphate guanylyltransferase activity"/>
    <property type="evidence" value="ECO:0007669"/>
    <property type="project" value="UniProtKB-EC"/>
</dbReference>
<dbReference type="RefSeq" id="WP_114477850.1">
    <property type="nucleotide sequence ID" value="NZ_QPII01000002.1"/>
</dbReference>
<protein>
    <recommendedName>
        <fullName evidence="16">Adenosylcobinamide kinase</fullName>
        <ecNumber evidence="8">2.7.1.156</ecNumber>
        <ecNumber evidence="9">2.7.7.62</ecNumber>
    </recommendedName>
    <alternativeName>
        <fullName evidence="17">Adenosylcobinamide-phosphate guanylyltransferase</fullName>
    </alternativeName>
</protein>
<dbReference type="InterPro" id="IPR027417">
    <property type="entry name" value="P-loop_NTPase"/>
</dbReference>
<evidence type="ECO:0000256" key="12">
    <source>
        <dbReference type="ARBA" id="ARBA00022741"/>
    </source>
</evidence>
<keyword evidence="13 18" id="KW-0418">Kinase</keyword>
<comment type="pathway">
    <text evidence="6">Cofactor biosynthesis; adenosylcobalamin biosynthesis; adenosylcobalamin from cob(II)yrinate a,c-diamide: step 5/7.</text>
</comment>
<dbReference type="PANTHER" id="PTHR34848">
    <property type="match status" value="1"/>
</dbReference>
<proteinExistence type="inferred from homology"/>
<dbReference type="EC" id="2.7.7.62" evidence="9"/>
<reference evidence="18 19" key="1">
    <citation type="submission" date="2018-07" db="EMBL/GenBank/DDBJ databases">
        <title>Halomonas montanilacus sp. nov., isolated from Lake Pengyan on Tibetan Plateau.</title>
        <authorList>
            <person name="Lu H."/>
            <person name="Xing P."/>
            <person name="Wu Q."/>
        </authorList>
    </citation>
    <scope>NUCLEOTIDE SEQUENCE [LARGE SCALE GENOMIC DNA]</scope>
    <source>
        <strain evidence="18 19">PYC7W</strain>
    </source>
</reference>
<dbReference type="GO" id="GO:0043752">
    <property type="term" value="F:adenosylcobinamide kinase activity"/>
    <property type="evidence" value="ECO:0007669"/>
    <property type="project" value="UniProtKB-EC"/>
</dbReference>
<evidence type="ECO:0000256" key="3">
    <source>
        <dbReference type="ARBA" id="ARBA00001522"/>
    </source>
</evidence>
<evidence type="ECO:0000256" key="15">
    <source>
        <dbReference type="ARBA" id="ARBA00023134"/>
    </source>
</evidence>
<evidence type="ECO:0000256" key="14">
    <source>
        <dbReference type="ARBA" id="ARBA00022840"/>
    </source>
</evidence>
<dbReference type="InterPro" id="IPR003203">
    <property type="entry name" value="CobU/CobP"/>
</dbReference>
<dbReference type="SUPFAM" id="SSF52540">
    <property type="entry name" value="P-loop containing nucleoside triphosphate hydrolases"/>
    <property type="match status" value="1"/>
</dbReference>
<comment type="pathway">
    <text evidence="5">Cofactor biosynthesis; adenosylcobalamin biosynthesis; adenosylcobalamin from cob(II)yrinate a,c-diamide: step 6/7.</text>
</comment>
<evidence type="ECO:0000256" key="5">
    <source>
        <dbReference type="ARBA" id="ARBA00004692"/>
    </source>
</evidence>
<evidence type="ECO:0000313" key="19">
    <source>
        <dbReference type="Proteomes" id="UP000252405"/>
    </source>
</evidence>
<evidence type="ECO:0000256" key="8">
    <source>
        <dbReference type="ARBA" id="ARBA00012016"/>
    </source>
</evidence>
<evidence type="ECO:0000256" key="10">
    <source>
        <dbReference type="ARBA" id="ARBA00022573"/>
    </source>
</evidence>
<organism evidence="18 19">
    <name type="scientific">Billgrantia montanilacus</name>
    <dbReference type="NCBI Taxonomy" id="2282305"/>
    <lineage>
        <taxon>Bacteria</taxon>
        <taxon>Pseudomonadati</taxon>
        <taxon>Pseudomonadota</taxon>
        <taxon>Gammaproteobacteria</taxon>
        <taxon>Oceanospirillales</taxon>
        <taxon>Halomonadaceae</taxon>
        <taxon>Billgrantia</taxon>
    </lineage>
</organism>
<evidence type="ECO:0000256" key="1">
    <source>
        <dbReference type="ARBA" id="ARBA00000312"/>
    </source>
</evidence>
<accession>A0A368U269</accession>
<dbReference type="Proteomes" id="UP000252405">
    <property type="component" value="Unassembled WGS sequence"/>
</dbReference>
<evidence type="ECO:0000256" key="11">
    <source>
        <dbReference type="ARBA" id="ARBA00022679"/>
    </source>
</evidence>
<comment type="caution">
    <text evidence="18">The sequence shown here is derived from an EMBL/GenBank/DDBJ whole genome shotgun (WGS) entry which is preliminary data.</text>
</comment>
<evidence type="ECO:0000256" key="9">
    <source>
        <dbReference type="ARBA" id="ARBA00012523"/>
    </source>
</evidence>
<dbReference type="AlphaFoldDB" id="A0A368U269"/>
<dbReference type="GO" id="GO:0009236">
    <property type="term" value="P:cobalamin biosynthetic process"/>
    <property type="evidence" value="ECO:0007669"/>
    <property type="project" value="UniProtKB-UniPathway"/>
</dbReference>
<dbReference type="EMBL" id="QPII01000002">
    <property type="protein sequence ID" value="RCV91210.1"/>
    <property type="molecule type" value="Genomic_DNA"/>
</dbReference>
<evidence type="ECO:0000256" key="16">
    <source>
        <dbReference type="ARBA" id="ARBA00029570"/>
    </source>
</evidence>
<evidence type="ECO:0000256" key="4">
    <source>
        <dbReference type="ARBA" id="ARBA00003889"/>
    </source>
</evidence>
<keyword evidence="14" id="KW-0067">ATP-binding</keyword>
<dbReference type="Pfam" id="PF02283">
    <property type="entry name" value="CobU"/>
    <property type="match status" value="1"/>
</dbReference>
<comment type="catalytic activity">
    <reaction evidence="1">
        <text>adenosylcob(III)inamide + ATP = adenosylcob(III)inamide phosphate + ADP + H(+)</text>
        <dbReference type="Rhea" id="RHEA:15769"/>
        <dbReference type="ChEBI" id="CHEBI:2480"/>
        <dbReference type="ChEBI" id="CHEBI:15378"/>
        <dbReference type="ChEBI" id="CHEBI:30616"/>
        <dbReference type="ChEBI" id="CHEBI:58502"/>
        <dbReference type="ChEBI" id="CHEBI:456216"/>
        <dbReference type="EC" id="2.7.1.156"/>
    </reaction>
</comment>
<comment type="catalytic activity">
    <reaction evidence="2">
        <text>adenosylcob(III)inamide phosphate + GTP + H(+) = adenosylcob(III)inamide-GDP + diphosphate</text>
        <dbReference type="Rhea" id="RHEA:22712"/>
        <dbReference type="ChEBI" id="CHEBI:15378"/>
        <dbReference type="ChEBI" id="CHEBI:33019"/>
        <dbReference type="ChEBI" id="CHEBI:37565"/>
        <dbReference type="ChEBI" id="CHEBI:58502"/>
        <dbReference type="ChEBI" id="CHEBI:60487"/>
        <dbReference type="EC" id="2.7.7.62"/>
    </reaction>
</comment>
<dbReference type="GO" id="GO:0005525">
    <property type="term" value="F:GTP binding"/>
    <property type="evidence" value="ECO:0007669"/>
    <property type="project" value="UniProtKB-KW"/>
</dbReference>
<evidence type="ECO:0000256" key="6">
    <source>
        <dbReference type="ARBA" id="ARBA00005159"/>
    </source>
</evidence>
<evidence type="ECO:0000256" key="17">
    <source>
        <dbReference type="ARBA" id="ARBA00030571"/>
    </source>
</evidence>
<dbReference type="OrthoDB" id="9788370at2"/>
<sequence length="158" mass="17483">MQLFIGGACAGKRAAVVRHFPTAAWYRLDPQADLFDWQAALEPGGGLVVTGWSAWLEAALVREPDDDRLRHELAAALAVILEAERDLGLTMILVLAEIGRGIVPMAHRDRRLRDLAGWLGQDAASLAEQVWYVRHGLVQPLRQVNTRVIEIDAPRSDC</sequence>
<comment type="catalytic activity">
    <reaction evidence="3">
        <text>adenosylcob(III)inamide + GTP = adenosylcob(III)inamide phosphate + GDP + H(+)</text>
        <dbReference type="Rhea" id="RHEA:15765"/>
        <dbReference type="ChEBI" id="CHEBI:2480"/>
        <dbReference type="ChEBI" id="CHEBI:15378"/>
        <dbReference type="ChEBI" id="CHEBI:37565"/>
        <dbReference type="ChEBI" id="CHEBI:58189"/>
        <dbReference type="ChEBI" id="CHEBI:58502"/>
        <dbReference type="EC" id="2.7.1.156"/>
    </reaction>
</comment>
<comment type="similarity">
    <text evidence="7">Belongs to the CobU/CobP family.</text>
</comment>
<dbReference type="PANTHER" id="PTHR34848:SF1">
    <property type="entry name" value="BIFUNCTIONAL ADENOSYLCOBALAMIN BIOSYNTHESIS PROTEIN COBU"/>
    <property type="match status" value="1"/>
</dbReference>
<comment type="function">
    <text evidence="4">Catalyzes ATP-dependent phosphorylation of adenosylcobinamide and addition of GMP to adenosylcobinamide phosphate.</text>
</comment>
<evidence type="ECO:0000313" key="18">
    <source>
        <dbReference type="EMBL" id="RCV91210.1"/>
    </source>
</evidence>
<dbReference type="Gene3D" id="3.40.50.300">
    <property type="entry name" value="P-loop containing nucleotide triphosphate hydrolases"/>
    <property type="match status" value="1"/>
</dbReference>
<evidence type="ECO:0000256" key="7">
    <source>
        <dbReference type="ARBA" id="ARBA00007490"/>
    </source>
</evidence>
<name>A0A368U269_9GAMM</name>
<dbReference type="GO" id="GO:0005524">
    <property type="term" value="F:ATP binding"/>
    <property type="evidence" value="ECO:0007669"/>
    <property type="project" value="UniProtKB-KW"/>
</dbReference>
<gene>
    <name evidence="18" type="ORF">DU505_04860</name>
</gene>
<keyword evidence="10" id="KW-0169">Cobalamin biosynthesis</keyword>
<keyword evidence="11" id="KW-0808">Transferase</keyword>
<dbReference type="UniPathway" id="UPA00148">
    <property type="reaction ID" value="UER00236"/>
</dbReference>
<evidence type="ECO:0000256" key="13">
    <source>
        <dbReference type="ARBA" id="ARBA00022777"/>
    </source>
</evidence>
<keyword evidence="12" id="KW-0547">Nucleotide-binding</keyword>
<keyword evidence="15" id="KW-0342">GTP-binding</keyword>
<evidence type="ECO:0000256" key="2">
    <source>
        <dbReference type="ARBA" id="ARBA00000711"/>
    </source>
</evidence>